<proteinExistence type="predicted"/>
<dbReference type="EMBL" id="VOOS01000004">
    <property type="protein sequence ID" value="TXB64545.1"/>
    <property type="molecule type" value="Genomic_DNA"/>
</dbReference>
<name>A0A5C6RRM5_9FLAO</name>
<evidence type="ECO:0008006" key="3">
    <source>
        <dbReference type="Google" id="ProtNLM"/>
    </source>
</evidence>
<organism evidence="1 2">
    <name type="scientific">Vicingus serpentipes</name>
    <dbReference type="NCBI Taxonomy" id="1926625"/>
    <lineage>
        <taxon>Bacteria</taxon>
        <taxon>Pseudomonadati</taxon>
        <taxon>Bacteroidota</taxon>
        <taxon>Flavobacteriia</taxon>
        <taxon>Flavobacteriales</taxon>
        <taxon>Vicingaceae</taxon>
        <taxon>Vicingus</taxon>
    </lineage>
</organism>
<keyword evidence="2" id="KW-1185">Reference proteome</keyword>
<evidence type="ECO:0000313" key="1">
    <source>
        <dbReference type="EMBL" id="TXB64545.1"/>
    </source>
</evidence>
<accession>A0A5C6RRM5</accession>
<comment type="caution">
    <text evidence="1">The sequence shown here is derived from an EMBL/GenBank/DDBJ whole genome shotgun (WGS) entry which is preliminary data.</text>
</comment>
<gene>
    <name evidence="1" type="ORF">FRY74_08820</name>
</gene>
<dbReference type="Proteomes" id="UP000321721">
    <property type="component" value="Unassembled WGS sequence"/>
</dbReference>
<reference evidence="1 2" key="1">
    <citation type="submission" date="2019-08" db="EMBL/GenBank/DDBJ databases">
        <title>Genome of Vicingus serpentipes NCIMB 15042.</title>
        <authorList>
            <person name="Bowman J.P."/>
        </authorList>
    </citation>
    <scope>NUCLEOTIDE SEQUENCE [LARGE SCALE GENOMIC DNA]</scope>
    <source>
        <strain evidence="1 2">NCIMB 15042</strain>
    </source>
</reference>
<sequence>MCTEPGEIYKSTDAVWSINFSFTLNNIEVYDTKGKLITSYKSTKTINSLPIGIYLIVSEEATFRIIVN</sequence>
<evidence type="ECO:0000313" key="2">
    <source>
        <dbReference type="Proteomes" id="UP000321721"/>
    </source>
</evidence>
<dbReference type="AlphaFoldDB" id="A0A5C6RRM5"/>
<dbReference type="RefSeq" id="WP_147100629.1">
    <property type="nucleotide sequence ID" value="NZ_VOOS01000004.1"/>
</dbReference>
<protein>
    <recommendedName>
        <fullName evidence="3">T9SS type A sorting domain-containing protein</fullName>
    </recommendedName>
</protein>